<comment type="function">
    <text evidence="9">Catalyzes the synthesis of the inhibitory neurotransmitter gamma-aminobutyric acid (GABA) with pyridoxal 5'-phosphate as cofactor.</text>
</comment>
<evidence type="ECO:0000256" key="8">
    <source>
        <dbReference type="ARBA" id="ARBA00023239"/>
    </source>
</evidence>
<evidence type="ECO:0000256" key="12">
    <source>
        <dbReference type="RuleBase" id="RU000382"/>
    </source>
</evidence>
<feature type="non-terminal residue" evidence="13">
    <location>
        <position position="1"/>
    </location>
</feature>
<feature type="non-terminal residue" evidence="13">
    <location>
        <position position="289"/>
    </location>
</feature>
<dbReference type="Gene3D" id="3.40.640.10">
    <property type="entry name" value="Type I PLP-dependent aspartate aminotransferase-like (Major domain)"/>
    <property type="match status" value="1"/>
</dbReference>
<gene>
    <name evidence="13" type="primary">Gad1_0</name>
    <name evidence="13" type="ORF">GTO96_0017999</name>
</gene>
<evidence type="ECO:0000256" key="3">
    <source>
        <dbReference type="ARBA" id="ARBA00011738"/>
    </source>
</evidence>
<dbReference type="InterPro" id="IPR002129">
    <property type="entry name" value="PyrdxlP-dep_de-COase"/>
</dbReference>
<keyword evidence="7" id="KW-0530">Neurotransmitter biosynthesis</keyword>
<keyword evidence="8 12" id="KW-0456">Lyase</keyword>
<dbReference type="SUPFAM" id="SSF53383">
    <property type="entry name" value="PLP-dependent transferases"/>
    <property type="match status" value="1"/>
</dbReference>
<evidence type="ECO:0000256" key="2">
    <source>
        <dbReference type="ARBA" id="ARBA00009533"/>
    </source>
</evidence>
<dbReference type="Proteomes" id="UP000886611">
    <property type="component" value="Unassembled WGS sequence"/>
</dbReference>
<dbReference type="GO" id="GO:0009449">
    <property type="term" value="P:gamma-aminobutyric acid biosynthetic process"/>
    <property type="evidence" value="ECO:0007669"/>
    <property type="project" value="TreeGrafter"/>
</dbReference>
<organism evidence="13 14">
    <name type="scientific">Polypterus senegalus</name>
    <name type="common">Senegal bichir</name>
    <dbReference type="NCBI Taxonomy" id="55291"/>
    <lineage>
        <taxon>Eukaryota</taxon>
        <taxon>Metazoa</taxon>
        <taxon>Chordata</taxon>
        <taxon>Craniata</taxon>
        <taxon>Vertebrata</taxon>
        <taxon>Euteleostomi</taxon>
        <taxon>Actinopterygii</taxon>
        <taxon>Polypteriformes</taxon>
        <taxon>Polypteridae</taxon>
        <taxon>Polypterus</taxon>
    </lineage>
</organism>
<comment type="catalytic activity">
    <reaction evidence="11">
        <text>L-glutamate + H(+) = 4-aminobutanoate + CO2</text>
        <dbReference type="Rhea" id="RHEA:17785"/>
        <dbReference type="ChEBI" id="CHEBI:15378"/>
        <dbReference type="ChEBI" id="CHEBI:16526"/>
        <dbReference type="ChEBI" id="CHEBI:29985"/>
        <dbReference type="ChEBI" id="CHEBI:59888"/>
        <dbReference type="EC" id="4.1.1.15"/>
    </reaction>
    <physiologicalReaction direction="left-to-right" evidence="11">
        <dbReference type="Rhea" id="RHEA:17786"/>
    </physiologicalReaction>
</comment>
<dbReference type="GO" id="GO:0005737">
    <property type="term" value="C:cytoplasm"/>
    <property type="evidence" value="ECO:0007669"/>
    <property type="project" value="TreeGrafter"/>
</dbReference>
<reference evidence="13 14" key="1">
    <citation type="journal article" date="2021" name="Cell">
        <title>Tracing the genetic footprints of vertebrate landing in non-teleost ray-finned fishes.</title>
        <authorList>
            <person name="Bi X."/>
            <person name="Wang K."/>
            <person name="Yang L."/>
            <person name="Pan H."/>
            <person name="Jiang H."/>
            <person name="Wei Q."/>
            <person name="Fang M."/>
            <person name="Yu H."/>
            <person name="Zhu C."/>
            <person name="Cai Y."/>
            <person name="He Y."/>
            <person name="Gan X."/>
            <person name="Zeng H."/>
            <person name="Yu D."/>
            <person name="Zhu Y."/>
            <person name="Jiang H."/>
            <person name="Qiu Q."/>
            <person name="Yang H."/>
            <person name="Zhang Y.E."/>
            <person name="Wang W."/>
            <person name="Zhu M."/>
            <person name="He S."/>
            <person name="Zhang G."/>
        </authorList>
    </citation>
    <scope>NUCLEOTIDE SEQUENCE [LARGE SCALE GENOMIC DNA]</scope>
    <source>
        <strain evidence="13">Bchr_013</strain>
    </source>
</reference>
<dbReference type="InterPro" id="IPR015421">
    <property type="entry name" value="PyrdxlP-dep_Trfase_major"/>
</dbReference>
<dbReference type="PANTHER" id="PTHR45677">
    <property type="entry name" value="GLUTAMATE DECARBOXYLASE-RELATED"/>
    <property type="match status" value="1"/>
</dbReference>
<keyword evidence="14" id="KW-1185">Reference proteome</keyword>
<evidence type="ECO:0000256" key="1">
    <source>
        <dbReference type="ARBA" id="ARBA00001933"/>
    </source>
</evidence>
<evidence type="ECO:0000256" key="11">
    <source>
        <dbReference type="ARBA" id="ARBA00047724"/>
    </source>
</evidence>
<comment type="cofactor">
    <cofactor evidence="1 12">
        <name>pyridoxal 5'-phosphate</name>
        <dbReference type="ChEBI" id="CHEBI:597326"/>
    </cofactor>
</comment>
<evidence type="ECO:0000256" key="4">
    <source>
        <dbReference type="ARBA" id="ARBA00022553"/>
    </source>
</evidence>
<dbReference type="EMBL" id="JAATIS010007298">
    <property type="protein sequence ID" value="KAG2458557.1"/>
    <property type="molecule type" value="Genomic_DNA"/>
</dbReference>
<evidence type="ECO:0000256" key="9">
    <source>
        <dbReference type="ARBA" id="ARBA00037700"/>
    </source>
</evidence>
<dbReference type="AlphaFoldDB" id="A0A8X7WYD8"/>
<dbReference type="GO" id="GO:0004351">
    <property type="term" value="F:glutamate decarboxylase activity"/>
    <property type="evidence" value="ECO:0007669"/>
    <property type="project" value="UniProtKB-EC"/>
</dbReference>
<name>A0A8X7WYD8_POLSE</name>
<keyword evidence="6 12" id="KW-0663">Pyridoxal phosphate</keyword>
<evidence type="ECO:0000313" key="14">
    <source>
        <dbReference type="Proteomes" id="UP000886611"/>
    </source>
</evidence>
<dbReference type="Pfam" id="PF00282">
    <property type="entry name" value="Pyridoxal_deC"/>
    <property type="match status" value="1"/>
</dbReference>
<keyword evidence="4" id="KW-0597">Phosphoprotein</keyword>
<comment type="caution">
    <text evidence="13">The sequence shown here is derived from an EMBL/GenBank/DDBJ whole genome shotgun (WGS) entry which is preliminary data.</text>
</comment>
<dbReference type="InterPro" id="IPR015424">
    <property type="entry name" value="PyrdxlP-dep_Trfase"/>
</dbReference>
<evidence type="ECO:0000313" key="13">
    <source>
        <dbReference type="EMBL" id="KAG2458557.1"/>
    </source>
</evidence>
<evidence type="ECO:0000256" key="5">
    <source>
        <dbReference type="ARBA" id="ARBA00022793"/>
    </source>
</evidence>
<dbReference type="PANTHER" id="PTHR45677:SF5">
    <property type="entry name" value="GLUTAMATE DECARBOXYLASE 1"/>
    <property type="match status" value="1"/>
</dbReference>
<sequence>MFSHDLLPQKNGEENTKHFLREVVEMLLNYVCASFDRKNKVLDFHHPHQLKEGIEGFGLDLSDKPENLDQLLVDCRDTLKYGVKTGGTISNLYSVLIARYKRFPEVKTKGMASLPTLVLFTSEHSHYSIKKVAAILGFGTENVILVKCNERISLDIRRNIVSYVLNDWDRFTVWTDDGSGDNYTTQEHYKSEMLKPFTYGSASVDQSTQEAARKTDHVIRMTEPRPPTIRAKAFAQNVFINQERQSEVRRRSDTVVVPTINDADWRSGGIIPMTRRVANRETKVCGFRG</sequence>
<evidence type="ECO:0000256" key="7">
    <source>
        <dbReference type="ARBA" id="ARBA00022979"/>
    </source>
</evidence>
<dbReference type="Gene3D" id="3.90.1150.170">
    <property type="match status" value="1"/>
</dbReference>
<proteinExistence type="inferred from homology"/>
<protein>
    <recommendedName>
        <fullName evidence="10">Glutamate decarboxylase 1</fullName>
    </recommendedName>
</protein>
<keyword evidence="5" id="KW-0210">Decarboxylase</keyword>
<evidence type="ECO:0000256" key="6">
    <source>
        <dbReference type="ARBA" id="ARBA00022898"/>
    </source>
</evidence>
<comment type="similarity">
    <text evidence="2 12">Belongs to the group II decarboxylase family.</text>
</comment>
<dbReference type="GO" id="GO:0030170">
    <property type="term" value="F:pyridoxal phosphate binding"/>
    <property type="evidence" value="ECO:0007669"/>
    <property type="project" value="InterPro"/>
</dbReference>
<comment type="subunit">
    <text evidence="3">Homodimer.</text>
</comment>
<accession>A0A8X7WYD8</accession>
<evidence type="ECO:0000256" key="10">
    <source>
        <dbReference type="ARBA" id="ARBA00040578"/>
    </source>
</evidence>
<dbReference type="GO" id="GO:0048786">
    <property type="term" value="C:presynaptic active zone"/>
    <property type="evidence" value="ECO:0007669"/>
    <property type="project" value="TreeGrafter"/>
</dbReference>